<dbReference type="PANTHER" id="PTHR13696:SF52">
    <property type="entry name" value="PARA FAMILY PROTEIN CT_582"/>
    <property type="match status" value="1"/>
</dbReference>
<feature type="domain" description="AAA" evidence="1">
    <location>
        <begin position="3"/>
        <end position="101"/>
    </location>
</feature>
<dbReference type="InterPro" id="IPR025669">
    <property type="entry name" value="AAA_dom"/>
</dbReference>
<gene>
    <name evidence="2" type="ORF">FD00_GL002054</name>
</gene>
<sequence length="307" mass="34659">MAQKIAFINNKGGSAKTTTCVNIAGCIHTRQPECKILIIEGDGQGNATRSFGIDPNSKKIETTIYDLFMDYADAEEAIYKDAYKNIDIIPANSDMNFIEFDKMKQFEDDFGSNNIRAIRELNKRDINIEQTTDEQLLRVINTIASPTKDYFNMLDGKLDNLDKQYDYILFDTPPELKAVTSSIIATTDTVIIPYEPDMYSIDGVKNILERVRVIKEQYNPDLKIGGLLATKYKKSTKLHADVTLSITEYANTNNIPFFSTKIPNTIRFASSTAYRGLPATLSSKSNSLIDTYYQLLDEMLDKKVITL</sequence>
<evidence type="ECO:0000259" key="1">
    <source>
        <dbReference type="Pfam" id="PF13614"/>
    </source>
</evidence>
<dbReference type="SUPFAM" id="SSF52540">
    <property type="entry name" value="P-loop containing nucleoside triphosphate hydrolases"/>
    <property type="match status" value="1"/>
</dbReference>
<comment type="caution">
    <text evidence="2">The sequence shown here is derived from an EMBL/GenBank/DDBJ whole genome shotgun (WGS) entry which is preliminary data.</text>
</comment>
<reference evidence="2 3" key="1">
    <citation type="journal article" date="2015" name="Genome Announc.">
        <title>Expanding the biotechnology potential of lactobacilli through comparative genomics of 213 strains and associated genera.</title>
        <authorList>
            <person name="Sun Z."/>
            <person name="Harris H.M."/>
            <person name="McCann A."/>
            <person name="Guo C."/>
            <person name="Argimon S."/>
            <person name="Zhang W."/>
            <person name="Yang X."/>
            <person name="Jeffery I.B."/>
            <person name="Cooney J.C."/>
            <person name="Kagawa T.F."/>
            <person name="Liu W."/>
            <person name="Song Y."/>
            <person name="Salvetti E."/>
            <person name="Wrobel A."/>
            <person name="Rasinkangas P."/>
            <person name="Parkhill J."/>
            <person name="Rea M.C."/>
            <person name="O'Sullivan O."/>
            <person name="Ritari J."/>
            <person name="Douillard F.P."/>
            <person name="Paul Ross R."/>
            <person name="Yang R."/>
            <person name="Briner A.E."/>
            <person name="Felis G.E."/>
            <person name="de Vos W.M."/>
            <person name="Barrangou R."/>
            <person name="Klaenhammer T.R."/>
            <person name="Caufield P.W."/>
            <person name="Cui Y."/>
            <person name="Zhang H."/>
            <person name="O'Toole P.W."/>
        </authorList>
    </citation>
    <scope>NUCLEOTIDE SEQUENCE [LARGE SCALE GENOMIC DNA]</scope>
    <source>
        <strain evidence="2 3">DSM 20444</strain>
    </source>
</reference>
<dbReference type="OrthoDB" id="9815116at2"/>
<evidence type="ECO:0000313" key="3">
    <source>
        <dbReference type="Proteomes" id="UP000050898"/>
    </source>
</evidence>
<proteinExistence type="predicted"/>
<dbReference type="PANTHER" id="PTHR13696">
    <property type="entry name" value="P-LOOP CONTAINING NUCLEOSIDE TRIPHOSPHATE HYDROLASE"/>
    <property type="match status" value="1"/>
</dbReference>
<evidence type="ECO:0000313" key="2">
    <source>
        <dbReference type="EMBL" id="KRN10811.1"/>
    </source>
</evidence>
<accession>A0A0R2E689</accession>
<keyword evidence="3" id="KW-1185">Reference proteome</keyword>
<feature type="domain" description="AAA" evidence="1">
    <location>
        <begin position="150"/>
        <end position="224"/>
    </location>
</feature>
<dbReference type="RefSeq" id="WP_010078223.1">
    <property type="nucleotide sequence ID" value="NZ_AYYH01000006.1"/>
</dbReference>
<name>A0A0R2E689_9LACO</name>
<dbReference type="InterPro" id="IPR027417">
    <property type="entry name" value="P-loop_NTPase"/>
</dbReference>
<protein>
    <submittedName>
        <fullName evidence="2">Partition protein ATPase</fullName>
    </submittedName>
</protein>
<dbReference type="Pfam" id="PF13614">
    <property type="entry name" value="AAA_31"/>
    <property type="match status" value="2"/>
</dbReference>
<dbReference type="InterPro" id="IPR050678">
    <property type="entry name" value="DNA_Partitioning_ATPase"/>
</dbReference>
<dbReference type="CDD" id="cd02042">
    <property type="entry name" value="ParAB_family"/>
    <property type="match status" value="1"/>
</dbReference>
<dbReference type="Proteomes" id="UP000050898">
    <property type="component" value="Unassembled WGS sequence"/>
</dbReference>
<dbReference type="Gene3D" id="3.40.50.300">
    <property type="entry name" value="P-loop containing nucleotide triphosphate hydrolases"/>
    <property type="match status" value="1"/>
</dbReference>
<dbReference type="PATRIC" id="fig|1046596.6.peg.2157"/>
<dbReference type="EMBL" id="AYYH01000006">
    <property type="protein sequence ID" value="KRN10811.1"/>
    <property type="molecule type" value="Genomic_DNA"/>
</dbReference>
<organism evidence="2 3">
    <name type="scientific">Liquorilactobacillus mali KCTC 3596 = DSM 20444</name>
    <dbReference type="NCBI Taxonomy" id="1046596"/>
    <lineage>
        <taxon>Bacteria</taxon>
        <taxon>Bacillati</taxon>
        <taxon>Bacillota</taxon>
        <taxon>Bacilli</taxon>
        <taxon>Lactobacillales</taxon>
        <taxon>Lactobacillaceae</taxon>
        <taxon>Liquorilactobacillus</taxon>
    </lineage>
</organism>
<dbReference type="AlphaFoldDB" id="A0A0R2E689"/>